<dbReference type="SMART" id="SM00184">
    <property type="entry name" value="RING"/>
    <property type="match status" value="2"/>
</dbReference>
<dbReference type="SMART" id="SM00487">
    <property type="entry name" value="DEXDc"/>
    <property type="match status" value="1"/>
</dbReference>
<protein>
    <submittedName>
        <fullName evidence="9">E3 ubiquitin-protein ligase SHPRH</fullName>
    </submittedName>
</protein>
<dbReference type="PROSITE" id="PS51194">
    <property type="entry name" value="HELICASE_CTER"/>
    <property type="match status" value="1"/>
</dbReference>
<dbReference type="InterPro" id="IPR001650">
    <property type="entry name" value="Helicase_C-like"/>
</dbReference>
<dbReference type="PROSITE" id="PS50089">
    <property type="entry name" value="ZF_RING_2"/>
    <property type="match status" value="1"/>
</dbReference>
<dbReference type="CDD" id="cd16449">
    <property type="entry name" value="RING-HC"/>
    <property type="match status" value="1"/>
</dbReference>
<keyword evidence="4" id="KW-0862">Zinc</keyword>
<evidence type="ECO:0000256" key="4">
    <source>
        <dbReference type="ARBA" id="ARBA00022833"/>
    </source>
</evidence>
<name>A0A2V3IYM2_9FLOR</name>
<feature type="domain" description="Helicase C-terminal" evidence="8">
    <location>
        <begin position="1452"/>
        <end position="1608"/>
    </location>
</feature>
<evidence type="ECO:0000256" key="2">
    <source>
        <dbReference type="ARBA" id="ARBA00022771"/>
    </source>
</evidence>
<dbReference type="GO" id="GO:0008270">
    <property type="term" value="F:zinc ion binding"/>
    <property type="evidence" value="ECO:0007669"/>
    <property type="project" value="UniProtKB-KW"/>
</dbReference>
<sequence>MPRVKPTATRRPPALNIVNRLGSAPTPAPAPAALPLASTLSPPSVSLFVPTTNPSRRRRTRRIPSYKPPITAAFKRADNIAHPDTHTSAACIYQYSLPDQPNPVPFDHDSIRIFYKFSSDELSAFRDEPVQQPLVFVCHHEPYRTFGPSGKISSNAPSHLQMSSVNFPELPPNEPNDALLTLAVINPGPLPNQLYLYTIDMQAYSTPLAFVSLIHHRFLSLHYLPNNDAIQFWYHPPRRSPLKPYASSALHLRLVRWLKHVSHGARLAPIEPSFSKQWVYETVRRTVHDDDQQRYCKFLERVRENTDLNVTLRPYQQRAVAWMLSRELDTPPSQRYHVWHFAHTLAEHPHFKTNTLLPIEPHVVFDLFQGDIHLGIPNDPRNNISTTGKGGLLCDEMGLGKTVEIMQLVLCNQHTQSLRHPTHQPSTSAPTCCSYCETACTSASTRPHPKCVDCGRPAHDDCVHEHHKAFSNNGYVCPSCITHLYELSKGEIPHEKMPKSKATVIIIPTSLLLQWQDEISKHVRDALKIVIFQGLRITGYIPQRILREADVVLTTYDALRADVNIIQSIRNPRTSRRFERKYIPLPVPLLAMHWHRLALDESQMLGSGANNYTKAAEMASYLSATYKWCVTGTPMSTGLHDVVSMFGILELEDADKGVNWASLLSPSVYEEDQSRVARILRNVMWRTQLYDVQLTELNIPERHFEAVHTLLGPVEKFHYNSLQEHLQRGVTQWSRAENVSSNLLTMLRQACCHPRIGASGRRLVTGAVGSARPRENAVEKAEKRAESPLELSDVLESLLTKGTVECEEDFRNLIASMNGQAGISLLIFTARARSARCRYISCLIEAITIYRDALRLSEYNTELVKMDDIQVIHIKYNLHDALQWMNNIQGELRQKKQRKGVELRALDELSKVGSSIQEGHLLQDVSDLKDKYVAEAQAKLHATSAVYNSKYSKLGATPLIPIEAAQSQGAEGSEPLDLDGSEMDETTIGTDKVALATPKRRKTQWWEIGIAILLEEGKGSAFVDRMIQRLTDPLTGSNSDVRTLATRLHSLHALARVISEELENMQEVRMAFRTKLLELPGSREPTEEDISESGLCGQCREVGTGAACSHCRAEPLITNVERKLYSLRERVDEDEISNDVLGVTSLYDPEADIIDNVRSRGRKSQFQSNSSRIYYQGEAEVILVALASIVRKKRDDVWSAEVDDWFKRLAILKEEHNDAKQMFEAQRSLLARLDEIKMAQMRMSVLDNSVNLGTLSELELRHRIPRHRLDHMLLEFKTERAAAEASFRNTRGRLTYLRSLRKSYNPDEKGHSGGNDLKSFESCPICWGSSDSFTSIAVLPCGHLFCCDCALNMITKKELRTRVKSILCPQCRSRCLVDDINFTSTTEESPRKKRRIGSRSTSPDGEDFDNLSSDGKEGSPEVYRGNVVVERPSSFYKANVEVLGQFGSKATALVRLLRCIWNENDEEKVLIFSEWSEVLQLVRKALERNSILFCDGDEAKSSANFAKVVNEFKESQFRKVFLLPLRRAGAGLNLTEARHVVLVEPSMEVSLEAQAVGRVHRIGQTRETYIHRIIVRHTIEEMILQLGNKYRIDRNTSDEAKVEINDVMQGIRSIVTTENATALLGET</sequence>
<dbReference type="PROSITE" id="PS00518">
    <property type="entry name" value="ZF_RING_1"/>
    <property type="match status" value="1"/>
</dbReference>
<dbReference type="InterPro" id="IPR001841">
    <property type="entry name" value="Znf_RING"/>
</dbReference>
<keyword evidence="3" id="KW-0378">Hydrolase</keyword>
<dbReference type="InterPro" id="IPR017907">
    <property type="entry name" value="Znf_RING_CS"/>
</dbReference>
<dbReference type="Pfam" id="PF00271">
    <property type="entry name" value="Helicase_C"/>
    <property type="match status" value="1"/>
</dbReference>
<dbReference type="SUPFAM" id="SSF52540">
    <property type="entry name" value="P-loop containing nucleoside triphosphate hydrolases"/>
    <property type="match status" value="2"/>
</dbReference>
<dbReference type="OrthoDB" id="423559at2759"/>
<accession>A0A2V3IYM2</accession>
<dbReference type="CDD" id="cd18793">
    <property type="entry name" value="SF2_C_SNF"/>
    <property type="match status" value="1"/>
</dbReference>
<dbReference type="Proteomes" id="UP000247409">
    <property type="component" value="Unassembled WGS sequence"/>
</dbReference>
<dbReference type="Pfam" id="PF00176">
    <property type="entry name" value="SNF2-rel_dom"/>
    <property type="match status" value="1"/>
</dbReference>
<dbReference type="SUPFAM" id="SSF57850">
    <property type="entry name" value="RING/U-box"/>
    <property type="match status" value="1"/>
</dbReference>
<keyword evidence="10" id="KW-1185">Reference proteome</keyword>
<evidence type="ECO:0000256" key="1">
    <source>
        <dbReference type="ARBA" id="ARBA00022723"/>
    </source>
</evidence>
<dbReference type="InterPro" id="IPR027417">
    <property type="entry name" value="P-loop_NTPase"/>
</dbReference>
<keyword evidence="2 5" id="KW-0863">Zinc-finger</keyword>
<feature type="region of interest" description="Disordered" evidence="6">
    <location>
        <begin position="1388"/>
        <end position="1419"/>
    </location>
</feature>
<evidence type="ECO:0000256" key="3">
    <source>
        <dbReference type="ARBA" id="ARBA00022801"/>
    </source>
</evidence>
<dbReference type="InterPro" id="IPR052583">
    <property type="entry name" value="ATP-helicase/E3_Ub-Ligase"/>
</dbReference>
<feature type="domain" description="RING-type" evidence="7">
    <location>
        <begin position="1323"/>
        <end position="1372"/>
    </location>
</feature>
<evidence type="ECO:0000259" key="7">
    <source>
        <dbReference type="PROSITE" id="PS50089"/>
    </source>
</evidence>
<dbReference type="GO" id="GO:0005524">
    <property type="term" value="F:ATP binding"/>
    <property type="evidence" value="ECO:0007669"/>
    <property type="project" value="InterPro"/>
</dbReference>
<dbReference type="InterPro" id="IPR013083">
    <property type="entry name" value="Znf_RING/FYVE/PHD"/>
</dbReference>
<dbReference type="InterPro" id="IPR000330">
    <property type="entry name" value="SNF2_N"/>
</dbReference>
<evidence type="ECO:0000313" key="9">
    <source>
        <dbReference type="EMBL" id="PXF47221.1"/>
    </source>
</evidence>
<evidence type="ECO:0000256" key="5">
    <source>
        <dbReference type="PROSITE-ProRule" id="PRU00175"/>
    </source>
</evidence>
<dbReference type="PANTHER" id="PTHR45865:SF1">
    <property type="entry name" value="E3 UBIQUITIN-PROTEIN LIGASE SHPRH"/>
    <property type="match status" value="1"/>
</dbReference>
<evidence type="ECO:0000259" key="8">
    <source>
        <dbReference type="PROSITE" id="PS51194"/>
    </source>
</evidence>
<reference evidence="9 10" key="1">
    <citation type="journal article" date="2018" name="Mol. Biol. Evol.">
        <title>Analysis of the draft genome of the red seaweed Gracilariopsis chorda provides insights into genome size evolution in Rhodophyta.</title>
        <authorList>
            <person name="Lee J."/>
            <person name="Yang E.C."/>
            <person name="Graf L."/>
            <person name="Yang J.H."/>
            <person name="Qiu H."/>
            <person name="Zel Zion U."/>
            <person name="Chan C.X."/>
            <person name="Stephens T.G."/>
            <person name="Weber A.P.M."/>
            <person name="Boo G.H."/>
            <person name="Boo S.M."/>
            <person name="Kim K.M."/>
            <person name="Shin Y."/>
            <person name="Jung M."/>
            <person name="Lee S.J."/>
            <person name="Yim H.S."/>
            <person name="Lee J.H."/>
            <person name="Bhattacharya D."/>
            <person name="Yoon H.S."/>
        </authorList>
    </citation>
    <scope>NUCLEOTIDE SEQUENCE [LARGE SCALE GENOMIC DNA]</scope>
    <source>
        <strain evidence="9 10">SKKU-2015</strain>
        <tissue evidence="9">Whole body</tissue>
    </source>
</reference>
<evidence type="ECO:0000313" key="10">
    <source>
        <dbReference type="Proteomes" id="UP000247409"/>
    </source>
</evidence>
<gene>
    <name evidence="9" type="ORF">BWQ96_02996</name>
</gene>
<dbReference type="Gene3D" id="3.40.50.10810">
    <property type="entry name" value="Tandem AAA-ATPase domain"/>
    <property type="match status" value="2"/>
</dbReference>
<dbReference type="GO" id="GO:0016787">
    <property type="term" value="F:hydrolase activity"/>
    <property type="evidence" value="ECO:0007669"/>
    <property type="project" value="UniProtKB-KW"/>
</dbReference>
<dbReference type="Gene3D" id="3.40.50.300">
    <property type="entry name" value="P-loop containing nucleotide triphosphate hydrolases"/>
    <property type="match status" value="1"/>
</dbReference>
<dbReference type="Gene3D" id="3.30.40.10">
    <property type="entry name" value="Zinc/RING finger domain, C3HC4 (zinc finger)"/>
    <property type="match status" value="1"/>
</dbReference>
<comment type="caution">
    <text evidence="9">The sequence shown here is derived from an EMBL/GenBank/DDBJ whole genome shotgun (WGS) entry which is preliminary data.</text>
</comment>
<keyword evidence="1" id="KW-0479">Metal-binding</keyword>
<dbReference type="PANTHER" id="PTHR45865">
    <property type="entry name" value="E3 UBIQUITIN-PROTEIN LIGASE SHPRH FAMILY MEMBER"/>
    <property type="match status" value="1"/>
</dbReference>
<dbReference type="InterPro" id="IPR038718">
    <property type="entry name" value="SNF2-like_sf"/>
</dbReference>
<evidence type="ECO:0000256" key="6">
    <source>
        <dbReference type="SAM" id="MobiDB-lite"/>
    </source>
</evidence>
<dbReference type="EMBL" id="NBIV01000027">
    <property type="protein sequence ID" value="PXF47221.1"/>
    <property type="molecule type" value="Genomic_DNA"/>
</dbReference>
<dbReference type="InterPro" id="IPR048686">
    <property type="entry name" value="SHPRH_helical_1st"/>
</dbReference>
<dbReference type="STRING" id="448386.A0A2V3IYM2"/>
<dbReference type="InterPro" id="IPR014001">
    <property type="entry name" value="Helicase_ATP-bd"/>
</dbReference>
<dbReference type="InterPro" id="IPR049730">
    <property type="entry name" value="SNF2/RAD54-like_C"/>
</dbReference>
<dbReference type="Pfam" id="PF21325">
    <property type="entry name" value="SHPRH_helical-1st"/>
    <property type="match status" value="1"/>
</dbReference>
<dbReference type="SMART" id="SM00490">
    <property type="entry name" value="HELICc"/>
    <property type="match status" value="1"/>
</dbReference>
<proteinExistence type="predicted"/>
<organism evidence="9 10">
    <name type="scientific">Gracilariopsis chorda</name>
    <dbReference type="NCBI Taxonomy" id="448386"/>
    <lineage>
        <taxon>Eukaryota</taxon>
        <taxon>Rhodophyta</taxon>
        <taxon>Florideophyceae</taxon>
        <taxon>Rhodymeniophycidae</taxon>
        <taxon>Gracilariales</taxon>
        <taxon>Gracilariaceae</taxon>
        <taxon>Gracilariopsis</taxon>
    </lineage>
</organism>
<dbReference type="Pfam" id="PF13639">
    <property type="entry name" value="zf-RING_2"/>
    <property type="match status" value="1"/>
</dbReference>